<dbReference type="Pfam" id="PF07767">
    <property type="entry name" value="Nop53"/>
    <property type="match status" value="1"/>
</dbReference>
<protein>
    <recommendedName>
        <fullName evidence="2 5">Ribosome biogenesis protein NOP53</fullName>
    </recommendedName>
</protein>
<evidence type="ECO:0000256" key="6">
    <source>
        <dbReference type="SAM" id="MobiDB-lite"/>
    </source>
</evidence>
<evidence type="ECO:0000256" key="2">
    <source>
        <dbReference type="ARBA" id="ARBA00018339"/>
    </source>
</evidence>
<feature type="region of interest" description="Disordered" evidence="6">
    <location>
        <begin position="1"/>
        <end position="22"/>
    </location>
</feature>
<dbReference type="AlphaFoldDB" id="A0A0J9XI45"/>
<sequence length="430" mass="49049">MEIGRPNQRTQPSRKGKKAWRKNIDIDDIQESFDTIREVEREHGVRDMSTLKSDQLFQVDTAGDDTLKSRRERKVKPLKADEILSRRSAVPALTQSHTKNEKNKKKEGLSTGQVKKLLERAGKSTVTKMRSNRVEAMGLTQEPSYDIWGDDASVDNSASFIADLKQATSYNKATTVPSTIGKNALSLAPNRKVVKPVEVPNEGKSYNPTIESWQALIKEEHDKEATREDERLKLEEKQNRIQLIISNYDDNGELSESDDDEDEDETKDDNNDDDLEKLSVNKPVENKKKLRKERNKEKRKIERVKLESELKALKKQIRDLENIPKLLAEAEKQVQAAIAASEAAASGANKKRKAPKLSKNHKLVEMPLEVKLSDELADSLRLLRPEGNLAKERFRSLQERGLIEPRVPAVKKRKYAPKVTEKWSYKDIKL</sequence>
<dbReference type="STRING" id="1173061.A0A0J9XI45"/>
<gene>
    <name evidence="7" type="ORF">BN980_GECA18s02232g</name>
</gene>
<proteinExistence type="inferred from homology"/>
<evidence type="ECO:0000256" key="3">
    <source>
        <dbReference type="ARBA" id="ARBA00022517"/>
    </source>
</evidence>
<dbReference type="GO" id="GO:0000027">
    <property type="term" value="P:ribosomal large subunit assembly"/>
    <property type="evidence" value="ECO:0007669"/>
    <property type="project" value="UniProtKB-UniRule"/>
</dbReference>
<feature type="compositionally biased region" description="Basic and acidic residues" evidence="6">
    <location>
        <begin position="98"/>
        <end position="108"/>
    </location>
</feature>
<dbReference type="GO" id="GO:0006364">
    <property type="term" value="P:rRNA processing"/>
    <property type="evidence" value="ECO:0007669"/>
    <property type="project" value="TreeGrafter"/>
</dbReference>
<comment type="function">
    <text evidence="5">May play a role in ribosome biogenesis.</text>
</comment>
<name>A0A0J9XI45_GEOCN</name>
<keyword evidence="3 5" id="KW-0690">Ribosome biogenesis</keyword>
<evidence type="ECO:0000256" key="5">
    <source>
        <dbReference type="PIRNR" id="PIRNR017302"/>
    </source>
</evidence>
<accession>A0A0J9XI45</accession>
<dbReference type="PANTHER" id="PTHR14211">
    <property type="entry name" value="GLIOMA SUPPRESSOR CANDIDATE REGION GENE 2"/>
    <property type="match status" value="1"/>
</dbReference>
<feature type="compositionally biased region" description="Acidic residues" evidence="6">
    <location>
        <begin position="250"/>
        <end position="275"/>
    </location>
</feature>
<dbReference type="InterPro" id="IPR011687">
    <property type="entry name" value="Nop53/GLTSCR2"/>
</dbReference>
<feature type="compositionally biased region" description="Basic residues" evidence="6">
    <location>
        <begin position="12"/>
        <end position="21"/>
    </location>
</feature>
<evidence type="ECO:0000313" key="8">
    <source>
        <dbReference type="Proteomes" id="UP000242525"/>
    </source>
</evidence>
<keyword evidence="4 5" id="KW-0539">Nucleus</keyword>
<comment type="subcellular location">
    <subcellularLocation>
        <location evidence="5">Nucleus</location>
        <location evidence="5">Nucleolus</location>
    </subcellularLocation>
    <subcellularLocation>
        <location evidence="5">Nucleus</location>
        <location evidence="5">Nucleoplasm</location>
    </subcellularLocation>
</comment>
<organism evidence="7 8">
    <name type="scientific">Geotrichum candidum</name>
    <name type="common">Oospora lactis</name>
    <name type="synonym">Dipodascus geotrichum</name>
    <dbReference type="NCBI Taxonomy" id="1173061"/>
    <lineage>
        <taxon>Eukaryota</taxon>
        <taxon>Fungi</taxon>
        <taxon>Dikarya</taxon>
        <taxon>Ascomycota</taxon>
        <taxon>Saccharomycotina</taxon>
        <taxon>Dipodascomycetes</taxon>
        <taxon>Dipodascales</taxon>
        <taxon>Dipodascaceae</taxon>
        <taxon>Geotrichum</taxon>
    </lineage>
</organism>
<dbReference type="EMBL" id="CCBN010000018">
    <property type="protein sequence ID" value="CDO57095.1"/>
    <property type="molecule type" value="Genomic_DNA"/>
</dbReference>
<comment type="caution">
    <text evidence="7">The sequence shown here is derived from an EMBL/GenBank/DDBJ whole genome shotgun (WGS) entry which is preliminary data.</text>
</comment>
<dbReference type="GO" id="GO:0005730">
    <property type="term" value="C:nucleolus"/>
    <property type="evidence" value="ECO:0007669"/>
    <property type="project" value="UniProtKB-SubCell"/>
</dbReference>
<dbReference type="GO" id="GO:0005654">
    <property type="term" value="C:nucleoplasm"/>
    <property type="evidence" value="ECO:0007669"/>
    <property type="project" value="UniProtKB-SubCell"/>
</dbReference>
<feature type="region of interest" description="Disordered" evidence="6">
    <location>
        <begin position="89"/>
        <end position="110"/>
    </location>
</feature>
<keyword evidence="8" id="KW-1185">Reference proteome</keyword>
<evidence type="ECO:0000256" key="4">
    <source>
        <dbReference type="ARBA" id="ARBA00023242"/>
    </source>
</evidence>
<reference evidence="7" key="1">
    <citation type="submission" date="2014-03" db="EMBL/GenBank/DDBJ databases">
        <authorList>
            <person name="Casaregola S."/>
        </authorList>
    </citation>
    <scope>NUCLEOTIDE SEQUENCE [LARGE SCALE GENOMIC DNA]</scope>
    <source>
        <strain evidence="7">CLIB 918</strain>
    </source>
</reference>
<dbReference type="OrthoDB" id="5072at2759"/>
<feature type="region of interest" description="Disordered" evidence="6">
    <location>
        <begin position="245"/>
        <end position="301"/>
    </location>
</feature>
<dbReference type="GO" id="GO:0008097">
    <property type="term" value="F:5S rRNA binding"/>
    <property type="evidence" value="ECO:0007669"/>
    <property type="project" value="TreeGrafter"/>
</dbReference>
<dbReference type="PIRSF" id="PIRSF017302">
    <property type="entry name" value="Gltscr2"/>
    <property type="match status" value="1"/>
</dbReference>
<dbReference type="PANTHER" id="PTHR14211:SF7">
    <property type="entry name" value="RIBOSOME BIOGENESIS PROTEIN NOP53"/>
    <property type="match status" value="1"/>
</dbReference>
<evidence type="ECO:0000256" key="1">
    <source>
        <dbReference type="ARBA" id="ARBA00008838"/>
    </source>
</evidence>
<comment type="similarity">
    <text evidence="1 5">Belongs to the NOP53 family.</text>
</comment>
<feature type="compositionally biased region" description="Basic and acidic residues" evidence="6">
    <location>
        <begin position="276"/>
        <end position="287"/>
    </location>
</feature>
<dbReference type="Proteomes" id="UP000242525">
    <property type="component" value="Unassembled WGS sequence"/>
</dbReference>
<evidence type="ECO:0000313" key="7">
    <source>
        <dbReference type="EMBL" id="CDO57095.1"/>
    </source>
</evidence>